<comment type="caution">
    <text evidence="1">The sequence shown here is derived from an EMBL/GenBank/DDBJ whole genome shotgun (WGS) entry which is preliminary data.</text>
</comment>
<organism evidence="1 2">
    <name type="scientific">Catharanthus roseus</name>
    <name type="common">Madagascar periwinkle</name>
    <name type="synonym">Vinca rosea</name>
    <dbReference type="NCBI Taxonomy" id="4058"/>
    <lineage>
        <taxon>Eukaryota</taxon>
        <taxon>Viridiplantae</taxon>
        <taxon>Streptophyta</taxon>
        <taxon>Embryophyta</taxon>
        <taxon>Tracheophyta</taxon>
        <taxon>Spermatophyta</taxon>
        <taxon>Magnoliopsida</taxon>
        <taxon>eudicotyledons</taxon>
        <taxon>Gunneridae</taxon>
        <taxon>Pentapetalae</taxon>
        <taxon>asterids</taxon>
        <taxon>lamiids</taxon>
        <taxon>Gentianales</taxon>
        <taxon>Apocynaceae</taxon>
        <taxon>Rauvolfioideae</taxon>
        <taxon>Vinceae</taxon>
        <taxon>Catharanthinae</taxon>
        <taxon>Catharanthus</taxon>
    </lineage>
</organism>
<sequence length="182" mass="18733">MASKKIEVGLMMIFVLVMLSSKPIMAQSNCMNVIISMASCLDYVTGSSKNPTPSCCSSFANVVRTQPRCLCTVLSGGGSQLGVNINNTIALQLPGACKVDTPPVSRCNEANNGPALSPVGSPETSPGPVDGASDSSTTPSVTGSKATPASETHSGGSTTKKNMNLVGFLLLLVAYVSNFNHF</sequence>
<dbReference type="EMBL" id="CM044708">
    <property type="protein sequence ID" value="KAI5649190.1"/>
    <property type="molecule type" value="Genomic_DNA"/>
</dbReference>
<evidence type="ECO:0000313" key="1">
    <source>
        <dbReference type="EMBL" id="KAI5649190.1"/>
    </source>
</evidence>
<name>A0ACB9ZNL1_CATRO</name>
<evidence type="ECO:0000313" key="2">
    <source>
        <dbReference type="Proteomes" id="UP001060085"/>
    </source>
</evidence>
<keyword evidence="2" id="KW-1185">Reference proteome</keyword>
<protein>
    <submittedName>
        <fullName evidence="1">Uncharacterized protein</fullName>
    </submittedName>
</protein>
<dbReference type="Proteomes" id="UP001060085">
    <property type="component" value="Linkage Group LG08"/>
</dbReference>
<reference evidence="2" key="1">
    <citation type="journal article" date="2023" name="Nat. Plants">
        <title>Single-cell RNA sequencing provides a high-resolution roadmap for understanding the multicellular compartmentation of specialized metabolism.</title>
        <authorList>
            <person name="Sun S."/>
            <person name="Shen X."/>
            <person name="Li Y."/>
            <person name="Li Y."/>
            <person name="Wang S."/>
            <person name="Li R."/>
            <person name="Zhang H."/>
            <person name="Shen G."/>
            <person name="Guo B."/>
            <person name="Wei J."/>
            <person name="Xu J."/>
            <person name="St-Pierre B."/>
            <person name="Chen S."/>
            <person name="Sun C."/>
        </authorList>
    </citation>
    <scope>NUCLEOTIDE SEQUENCE [LARGE SCALE GENOMIC DNA]</scope>
</reference>
<proteinExistence type="predicted"/>
<accession>A0ACB9ZNL1</accession>
<gene>
    <name evidence="1" type="ORF">M9H77_35195</name>
</gene>